<reference evidence="2" key="1">
    <citation type="submission" date="2023-01" db="EMBL/GenBank/DDBJ databases">
        <title>Sulfurovum sp. XTW-4 genome assembly.</title>
        <authorList>
            <person name="Wang J."/>
        </authorList>
    </citation>
    <scope>NUCLEOTIDE SEQUENCE</scope>
    <source>
        <strain evidence="2">XTW-4</strain>
    </source>
</reference>
<dbReference type="RefSeq" id="WP_289401024.1">
    <property type="nucleotide sequence ID" value="NZ_JAQIBC010000001.1"/>
</dbReference>
<dbReference type="Proteomes" id="UP001169066">
    <property type="component" value="Unassembled WGS sequence"/>
</dbReference>
<comment type="caution">
    <text evidence="2">The sequence shown here is derived from an EMBL/GenBank/DDBJ whole genome shotgun (WGS) entry which is preliminary data.</text>
</comment>
<protein>
    <submittedName>
        <fullName evidence="2">Uncharacterized protein</fullName>
    </submittedName>
</protein>
<dbReference type="PROSITE" id="PS51257">
    <property type="entry name" value="PROKAR_LIPOPROTEIN"/>
    <property type="match status" value="1"/>
</dbReference>
<organism evidence="2 3">
    <name type="scientific">Sulfurovum xiamenensis</name>
    <dbReference type="NCBI Taxonomy" id="3019066"/>
    <lineage>
        <taxon>Bacteria</taxon>
        <taxon>Pseudomonadati</taxon>
        <taxon>Campylobacterota</taxon>
        <taxon>Epsilonproteobacteria</taxon>
        <taxon>Campylobacterales</taxon>
        <taxon>Sulfurovaceae</taxon>
        <taxon>Sulfurovum</taxon>
    </lineage>
</organism>
<sequence length="229" mass="26433">MKIRYFFLAVVLVIFYGCEQSNVSKARLMEDPTKKQEAGASDKQAYKEANETLELQKLVGANQIALAKIESEKLQQLKTLELEQTKLQAQEAAKLQESKLAYEKELQGMKLAQEKELTMLQEERLLSNQGNQNRLSQIILIVSTLLVLLILLLLLWIHKKNKAHETKMHEASLRHEEFMQASQQHHEKVTKMLEIVVDEKTDKNIKKELVKMLKEQGEDPVLLLEDKKS</sequence>
<dbReference type="EMBL" id="JAQIBC010000001">
    <property type="protein sequence ID" value="MDM5262859.1"/>
    <property type="molecule type" value="Genomic_DNA"/>
</dbReference>
<proteinExistence type="predicted"/>
<accession>A0ABT7QPR2</accession>
<keyword evidence="3" id="KW-1185">Reference proteome</keyword>
<evidence type="ECO:0000256" key="1">
    <source>
        <dbReference type="SAM" id="Phobius"/>
    </source>
</evidence>
<evidence type="ECO:0000313" key="2">
    <source>
        <dbReference type="EMBL" id="MDM5262859.1"/>
    </source>
</evidence>
<keyword evidence="1" id="KW-1133">Transmembrane helix</keyword>
<gene>
    <name evidence="2" type="ORF">PF327_01475</name>
</gene>
<evidence type="ECO:0000313" key="3">
    <source>
        <dbReference type="Proteomes" id="UP001169066"/>
    </source>
</evidence>
<keyword evidence="1" id="KW-0472">Membrane</keyword>
<name>A0ABT7QPR2_9BACT</name>
<feature type="transmembrane region" description="Helical" evidence="1">
    <location>
        <begin position="138"/>
        <end position="157"/>
    </location>
</feature>
<keyword evidence="1" id="KW-0812">Transmembrane</keyword>